<protein>
    <submittedName>
        <fullName evidence="3">DNA-binding domain-containing protein</fullName>
    </submittedName>
</protein>
<feature type="domain" description="Bvu-2165-like IHF-HU-like DNA-binding" evidence="2">
    <location>
        <begin position="9"/>
        <end position="120"/>
    </location>
</feature>
<gene>
    <name evidence="3" type="ORF">SAMN05444001_101183</name>
</gene>
<dbReference type="AlphaFoldDB" id="A0A8G2F0A6"/>
<evidence type="ECO:0000259" key="2">
    <source>
        <dbReference type="Pfam" id="PF14848"/>
    </source>
</evidence>
<dbReference type="GO" id="GO:0003677">
    <property type="term" value="F:DNA binding"/>
    <property type="evidence" value="ECO:0007669"/>
    <property type="project" value="UniProtKB-KW"/>
</dbReference>
<evidence type="ECO:0000259" key="1">
    <source>
        <dbReference type="Pfam" id="PF14734"/>
    </source>
</evidence>
<evidence type="ECO:0000313" key="4">
    <source>
        <dbReference type="Proteomes" id="UP000236725"/>
    </source>
</evidence>
<keyword evidence="4" id="KW-1185">Reference proteome</keyword>
<dbReference type="EMBL" id="FNVS01000001">
    <property type="protein sequence ID" value="SEF43575.1"/>
    <property type="molecule type" value="Genomic_DNA"/>
</dbReference>
<dbReference type="RefSeq" id="WP_099465225.1">
    <property type="nucleotide sequence ID" value="NZ_FNVS01000001.1"/>
</dbReference>
<dbReference type="Pfam" id="PF14848">
    <property type="entry name" value="HU-DNA_bdg"/>
    <property type="match status" value="1"/>
</dbReference>
<name>A0A8G2F0A6_9BACT</name>
<dbReference type="InterPro" id="IPR027824">
    <property type="entry name" value="DUF4469"/>
</dbReference>
<dbReference type="Proteomes" id="UP000236725">
    <property type="component" value="Unassembled WGS sequence"/>
</dbReference>
<organism evidence="3 4">
    <name type="scientific">Parabacteroides chinchillae</name>
    <dbReference type="NCBI Taxonomy" id="871327"/>
    <lineage>
        <taxon>Bacteria</taxon>
        <taxon>Pseudomonadati</taxon>
        <taxon>Bacteroidota</taxon>
        <taxon>Bacteroidia</taxon>
        <taxon>Bacteroidales</taxon>
        <taxon>Tannerellaceae</taxon>
        <taxon>Parabacteroides</taxon>
    </lineage>
</organism>
<reference evidence="3 4" key="1">
    <citation type="submission" date="2016-10" db="EMBL/GenBank/DDBJ databases">
        <authorList>
            <person name="Varghese N."/>
            <person name="Submissions S."/>
        </authorList>
    </citation>
    <scope>NUCLEOTIDE SEQUENCE [LARGE SCALE GENOMIC DNA]</scope>
    <source>
        <strain evidence="3 4">DSM 29073</strain>
    </source>
</reference>
<proteinExistence type="predicted"/>
<dbReference type="Pfam" id="PF14734">
    <property type="entry name" value="DUF4469"/>
    <property type="match status" value="1"/>
</dbReference>
<dbReference type="CDD" id="cd12843">
    <property type="entry name" value="Bvu_2165_C_like"/>
    <property type="match status" value="1"/>
</dbReference>
<feature type="domain" description="DUF4469" evidence="1">
    <location>
        <begin position="136"/>
        <end position="236"/>
    </location>
</feature>
<dbReference type="Gene3D" id="2.70.50.70">
    <property type="match status" value="1"/>
</dbReference>
<dbReference type="InterPro" id="IPR049893">
    <property type="entry name" value="Bvu_2165-like_IHF-HU-DNA_bdg"/>
</dbReference>
<keyword evidence="3" id="KW-0238">DNA-binding</keyword>
<evidence type="ECO:0000313" key="3">
    <source>
        <dbReference type="EMBL" id="SEF43575.1"/>
    </source>
</evidence>
<comment type="caution">
    <text evidence="3">The sequence shown here is derived from an EMBL/GenBank/DDBJ whole genome shotgun (WGS) entry which is preliminary data.</text>
</comment>
<sequence>MATINAIAHKNELTKDVKNDFYLTAQVTGTLYLEDIIARLAKREIATKNVNGAAFVQLFLDECAAAAAEGYNVVTSFFRSSISIQGVIYDKDLGHNIEPSRLKVTVNLTQGEGAIKAIGDATVYAFEQSGAVGPVIQSVYDPTNNEVDSLPFRGMALIQGMRLALKGDDPEVGITFTPADTETGDTPVFIPATKVSPNTPAKLQFVLPAEVTTGNWRVKVCTQSSGSGAIVKDARSYEYENVVSVY</sequence>
<accession>A0A8G2F0A6</accession>